<evidence type="ECO:0000313" key="1">
    <source>
        <dbReference type="EMBL" id="KAA9392967.1"/>
    </source>
</evidence>
<name>A0A5J5KT70_9MICC</name>
<dbReference type="AlphaFoldDB" id="A0A5J5KT70"/>
<sequence length="93" mass="10410">MTRIRRTPRNGSTDSSGLRLIDRRRGLGAHDLIERPARAAAMLSQKRSIRVMVIVTCRAAPRRIRTAPPWAMSLRPPRTFSAPAPVVDRHSST</sequence>
<dbReference type="RefSeq" id="WP_158035055.1">
    <property type="nucleotide sequence ID" value="NZ_ML708636.1"/>
</dbReference>
<dbReference type="EMBL" id="SZWF01000037">
    <property type="protein sequence ID" value="KAA9392967.1"/>
    <property type="molecule type" value="Genomic_DNA"/>
</dbReference>
<reference evidence="1 2" key="1">
    <citation type="submission" date="2019-05" db="EMBL/GenBank/DDBJ databases">
        <title>Kocuria coralli sp. nov., a novel actinobacterium isolated from coral reef seawater.</title>
        <authorList>
            <person name="Li J."/>
        </authorList>
    </citation>
    <scope>NUCLEOTIDE SEQUENCE [LARGE SCALE GENOMIC DNA]</scope>
    <source>
        <strain evidence="1 2">SCSIO 13007</strain>
    </source>
</reference>
<evidence type="ECO:0000313" key="2">
    <source>
        <dbReference type="Proteomes" id="UP000325957"/>
    </source>
</evidence>
<gene>
    <name evidence="1" type="ORF">FCK90_14705</name>
</gene>
<dbReference type="Proteomes" id="UP000325957">
    <property type="component" value="Unassembled WGS sequence"/>
</dbReference>
<comment type="caution">
    <text evidence="1">The sequence shown here is derived from an EMBL/GenBank/DDBJ whole genome shotgun (WGS) entry which is preliminary data.</text>
</comment>
<keyword evidence="2" id="KW-1185">Reference proteome</keyword>
<proteinExistence type="predicted"/>
<organism evidence="1 2">
    <name type="scientific">Kocuria coralli</name>
    <dbReference type="NCBI Taxonomy" id="1461025"/>
    <lineage>
        <taxon>Bacteria</taxon>
        <taxon>Bacillati</taxon>
        <taxon>Actinomycetota</taxon>
        <taxon>Actinomycetes</taxon>
        <taxon>Micrococcales</taxon>
        <taxon>Micrococcaceae</taxon>
        <taxon>Kocuria</taxon>
    </lineage>
</organism>
<protein>
    <submittedName>
        <fullName evidence="1">Uncharacterized protein</fullName>
    </submittedName>
</protein>
<accession>A0A5J5KT70</accession>